<evidence type="ECO:0000259" key="2">
    <source>
        <dbReference type="PROSITE" id="PS50110"/>
    </source>
</evidence>
<reference evidence="4 5" key="1">
    <citation type="submission" date="2019-02" db="EMBL/GenBank/DDBJ databases">
        <title>The Batch Genome Submission of Acinetobacter spp. strains.</title>
        <authorList>
            <person name="Qin J."/>
            <person name="Hu Y."/>
            <person name="Ye H."/>
            <person name="Wei L."/>
            <person name="Feng Y."/>
            <person name="Zong Z."/>
        </authorList>
    </citation>
    <scope>NUCLEOTIDE SEQUENCE [LARGE SCALE GENOMIC DNA]</scope>
    <source>
        <strain evidence="4 5">WCHABo060081</strain>
    </source>
</reference>
<evidence type="ECO:0000259" key="3">
    <source>
        <dbReference type="PROSITE" id="PS50921"/>
    </source>
</evidence>
<dbReference type="InterPro" id="IPR005561">
    <property type="entry name" value="ANTAR"/>
</dbReference>
<keyword evidence="1" id="KW-0597">Phosphoprotein</keyword>
<accession>A0A4Q7AY63</accession>
<feature type="domain" description="ANTAR" evidence="3">
    <location>
        <begin position="122"/>
        <end position="183"/>
    </location>
</feature>
<dbReference type="PROSITE" id="PS50921">
    <property type="entry name" value="ANTAR"/>
    <property type="match status" value="1"/>
</dbReference>
<gene>
    <name evidence="4" type="ORF">EXE25_09635</name>
</gene>
<dbReference type="Gene3D" id="3.40.50.2300">
    <property type="match status" value="1"/>
</dbReference>
<protein>
    <submittedName>
        <fullName evidence="4">ANTAR domain-containing protein</fullName>
    </submittedName>
</protein>
<dbReference type="GO" id="GO:0000160">
    <property type="term" value="P:phosphorelay signal transduction system"/>
    <property type="evidence" value="ECO:0007669"/>
    <property type="project" value="InterPro"/>
</dbReference>
<dbReference type="InterPro" id="IPR011006">
    <property type="entry name" value="CheY-like_superfamily"/>
</dbReference>
<dbReference type="SUPFAM" id="SSF52172">
    <property type="entry name" value="CheY-like"/>
    <property type="match status" value="1"/>
</dbReference>
<dbReference type="EMBL" id="SGSU01000009">
    <property type="protein sequence ID" value="RZG66930.1"/>
    <property type="molecule type" value="Genomic_DNA"/>
</dbReference>
<dbReference type="Pfam" id="PF03861">
    <property type="entry name" value="ANTAR"/>
    <property type="match status" value="1"/>
</dbReference>
<dbReference type="RefSeq" id="WP_130145836.1">
    <property type="nucleotide sequence ID" value="NZ_SGSU01000009.1"/>
</dbReference>
<sequence>MPKLKIALIDDDIERASFIKESLIEHGFEVTACLLIDHLNSTDLQQLHADVILLDMDHPHRDIIESCVSQFDLPTVLFTKNSHKDTIKNAIEAGVTAYIVDGIDPEKLESILEISIEQFKKHKKLLKDLNETKCKLADRKDIEKAKVLLMQMHRIEEEQAFTLLRKNAMSHRMTMGEMARRLIDAQALLQSQFKE</sequence>
<dbReference type="STRING" id="202951.GCA_001485025_00638"/>
<evidence type="ECO:0000256" key="1">
    <source>
        <dbReference type="PROSITE-ProRule" id="PRU00169"/>
    </source>
</evidence>
<name>A0A4Q7AY63_9GAMM</name>
<dbReference type="AlphaFoldDB" id="A0A4Q7AY63"/>
<proteinExistence type="predicted"/>
<dbReference type="InterPro" id="IPR001789">
    <property type="entry name" value="Sig_transdc_resp-reg_receiver"/>
</dbReference>
<feature type="modified residue" description="4-aspartylphosphate" evidence="1">
    <location>
        <position position="55"/>
    </location>
</feature>
<dbReference type="SMART" id="SM01012">
    <property type="entry name" value="ANTAR"/>
    <property type="match status" value="1"/>
</dbReference>
<dbReference type="Proteomes" id="UP000293483">
    <property type="component" value="Unassembled WGS sequence"/>
</dbReference>
<evidence type="ECO:0000313" key="5">
    <source>
        <dbReference type="Proteomes" id="UP000293483"/>
    </source>
</evidence>
<dbReference type="InterPro" id="IPR036388">
    <property type="entry name" value="WH-like_DNA-bd_sf"/>
</dbReference>
<dbReference type="GO" id="GO:0003723">
    <property type="term" value="F:RNA binding"/>
    <property type="evidence" value="ECO:0007669"/>
    <property type="project" value="InterPro"/>
</dbReference>
<dbReference type="Gene3D" id="1.10.10.10">
    <property type="entry name" value="Winged helix-like DNA-binding domain superfamily/Winged helix DNA-binding domain"/>
    <property type="match status" value="1"/>
</dbReference>
<evidence type="ECO:0000313" key="4">
    <source>
        <dbReference type="EMBL" id="RZG66930.1"/>
    </source>
</evidence>
<dbReference type="InterPro" id="IPR008327">
    <property type="entry name" value="Sig_transdc_resp-reg_antiterm"/>
</dbReference>
<organism evidence="4 5">
    <name type="scientific">Acinetobacter bouvetii</name>
    <dbReference type="NCBI Taxonomy" id="202951"/>
    <lineage>
        <taxon>Bacteria</taxon>
        <taxon>Pseudomonadati</taxon>
        <taxon>Pseudomonadota</taxon>
        <taxon>Gammaproteobacteria</taxon>
        <taxon>Moraxellales</taxon>
        <taxon>Moraxellaceae</taxon>
        <taxon>Acinetobacter</taxon>
    </lineage>
</organism>
<comment type="caution">
    <text evidence="4">The sequence shown here is derived from an EMBL/GenBank/DDBJ whole genome shotgun (WGS) entry which is preliminary data.</text>
</comment>
<feature type="domain" description="Response regulatory" evidence="2">
    <location>
        <begin position="5"/>
        <end position="116"/>
    </location>
</feature>
<dbReference type="PIRSF" id="PIRSF036382">
    <property type="entry name" value="RR_antiterm"/>
    <property type="match status" value="1"/>
</dbReference>
<dbReference type="PROSITE" id="PS50110">
    <property type="entry name" value="RESPONSE_REGULATORY"/>
    <property type="match status" value="1"/>
</dbReference>